<comment type="caution">
    <text evidence="2">The sequence shown here is derived from an EMBL/GenBank/DDBJ whole genome shotgun (WGS) entry which is preliminary data.</text>
</comment>
<reference evidence="2" key="2">
    <citation type="submission" date="2023-04" db="EMBL/GenBank/DDBJ databases">
        <authorList>
            <person name="Bruccoleri R.E."/>
            <person name="Oakeley E.J."/>
            <person name="Faust A.-M."/>
            <person name="Dessus-Babus S."/>
            <person name="Altorfer M."/>
            <person name="Burckhardt D."/>
            <person name="Oertli M."/>
            <person name="Naumann U."/>
            <person name="Petersen F."/>
            <person name="Wong J."/>
        </authorList>
    </citation>
    <scope>NUCLEOTIDE SEQUENCE</scope>
    <source>
        <strain evidence="2">GSM-AAB239-AS_SAM_17_03QT</strain>
        <tissue evidence="2">Leaf</tissue>
    </source>
</reference>
<dbReference type="Proteomes" id="UP001140949">
    <property type="component" value="Unassembled WGS sequence"/>
</dbReference>
<feature type="domain" description="NUP160 C-terminal TPR" evidence="1">
    <location>
        <begin position="9"/>
        <end position="103"/>
    </location>
</feature>
<keyword evidence="2" id="KW-0675">Receptor</keyword>
<organism evidence="2 3">
    <name type="scientific">Iris pallida</name>
    <name type="common">Sweet iris</name>
    <dbReference type="NCBI Taxonomy" id="29817"/>
    <lineage>
        <taxon>Eukaryota</taxon>
        <taxon>Viridiplantae</taxon>
        <taxon>Streptophyta</taxon>
        <taxon>Embryophyta</taxon>
        <taxon>Tracheophyta</taxon>
        <taxon>Spermatophyta</taxon>
        <taxon>Magnoliopsida</taxon>
        <taxon>Liliopsida</taxon>
        <taxon>Asparagales</taxon>
        <taxon>Iridaceae</taxon>
        <taxon>Iridoideae</taxon>
        <taxon>Irideae</taxon>
        <taxon>Iris</taxon>
    </lineage>
</organism>
<dbReference type="GO" id="GO:0017056">
    <property type="term" value="F:structural constituent of nuclear pore"/>
    <property type="evidence" value="ECO:0007669"/>
    <property type="project" value="TreeGrafter"/>
</dbReference>
<dbReference type="GO" id="GO:0005643">
    <property type="term" value="C:nuclear pore"/>
    <property type="evidence" value="ECO:0007669"/>
    <property type="project" value="UniProtKB-ARBA"/>
</dbReference>
<dbReference type="PANTHER" id="PTHR21286">
    <property type="entry name" value="NUCLEAR PORE COMPLEX PROTEIN NUP160"/>
    <property type="match status" value="1"/>
</dbReference>
<evidence type="ECO:0000313" key="2">
    <source>
        <dbReference type="EMBL" id="KAJ6819756.1"/>
    </source>
</evidence>
<sequence>MTGQEPDPTLFRLYVDYGRHAEATNLLLEYLESFASLRPADAAKRKRMSAVWFPYTAIERLWCQLEELQSAGRMVDQCDKLKKLLRAALVNHLKQVKVDSEDAVASGLA</sequence>
<dbReference type="InterPro" id="IPR056536">
    <property type="entry name" value="TPR_NUP160_C"/>
</dbReference>
<dbReference type="AlphaFoldDB" id="A0AAX6FTN0"/>
<reference evidence="2" key="1">
    <citation type="journal article" date="2023" name="GigaByte">
        <title>Genome assembly of the bearded iris, Iris pallida Lam.</title>
        <authorList>
            <person name="Bruccoleri R.E."/>
            <person name="Oakeley E.J."/>
            <person name="Faust A.M.E."/>
            <person name="Altorfer M."/>
            <person name="Dessus-Babus S."/>
            <person name="Burckhardt D."/>
            <person name="Oertli M."/>
            <person name="Naumann U."/>
            <person name="Petersen F."/>
            <person name="Wong J."/>
        </authorList>
    </citation>
    <scope>NUCLEOTIDE SEQUENCE</scope>
    <source>
        <strain evidence="2">GSM-AAB239-AS_SAM_17_03QT</strain>
    </source>
</reference>
<gene>
    <name evidence="2" type="ORF">M6B38_401115</name>
</gene>
<dbReference type="PANTHER" id="PTHR21286:SF0">
    <property type="entry name" value="NUCLEAR PORE COMPLEX PROTEIN NUP160"/>
    <property type="match status" value="1"/>
</dbReference>
<protein>
    <submittedName>
        <fullName evidence="2">Receptor-like protein kinase</fullName>
    </submittedName>
</protein>
<dbReference type="GO" id="GO:0016301">
    <property type="term" value="F:kinase activity"/>
    <property type="evidence" value="ECO:0007669"/>
    <property type="project" value="UniProtKB-KW"/>
</dbReference>
<keyword evidence="2" id="KW-0418">Kinase</keyword>
<evidence type="ECO:0000259" key="1">
    <source>
        <dbReference type="Pfam" id="PF23347"/>
    </source>
</evidence>
<dbReference type="InterPro" id="IPR021717">
    <property type="entry name" value="Nucleoporin_Nup160"/>
</dbReference>
<proteinExistence type="predicted"/>
<keyword evidence="2" id="KW-0808">Transferase</keyword>
<dbReference type="EMBL" id="JANAVB010025999">
    <property type="protein sequence ID" value="KAJ6819756.1"/>
    <property type="molecule type" value="Genomic_DNA"/>
</dbReference>
<accession>A0AAX6FTN0</accession>
<name>A0AAX6FTN0_IRIPA</name>
<evidence type="ECO:0000313" key="3">
    <source>
        <dbReference type="Proteomes" id="UP001140949"/>
    </source>
</evidence>
<keyword evidence="3" id="KW-1185">Reference proteome</keyword>
<dbReference type="Pfam" id="PF23347">
    <property type="entry name" value="TPR_Nup160_C"/>
    <property type="match status" value="1"/>
</dbReference>